<keyword evidence="1" id="KW-0472">Membrane</keyword>
<feature type="transmembrane region" description="Helical" evidence="1">
    <location>
        <begin position="108"/>
        <end position="130"/>
    </location>
</feature>
<gene>
    <name evidence="2" type="ORF">JF888_10830</name>
</gene>
<accession>A0A934KJ44</accession>
<evidence type="ECO:0000256" key="1">
    <source>
        <dbReference type="SAM" id="Phobius"/>
    </source>
</evidence>
<protein>
    <submittedName>
        <fullName evidence="2">Uncharacterized protein</fullName>
    </submittedName>
</protein>
<evidence type="ECO:0000313" key="3">
    <source>
        <dbReference type="Proteomes" id="UP000620075"/>
    </source>
</evidence>
<dbReference type="Proteomes" id="UP000620075">
    <property type="component" value="Unassembled WGS sequence"/>
</dbReference>
<keyword evidence="1" id="KW-1133">Transmembrane helix</keyword>
<dbReference type="EMBL" id="JAEKNQ010000040">
    <property type="protein sequence ID" value="MBJ7603668.1"/>
    <property type="molecule type" value="Genomic_DNA"/>
</dbReference>
<evidence type="ECO:0000313" key="2">
    <source>
        <dbReference type="EMBL" id="MBJ7603668.1"/>
    </source>
</evidence>
<dbReference type="RefSeq" id="WP_338180061.1">
    <property type="nucleotide sequence ID" value="NZ_JAEKNQ010000040.1"/>
</dbReference>
<sequence length="492" mass="52126">MSVTLRASLGAARPALNLGTYSPVLRVIGLVSICAIAYNYTLLTLATSSAYLALLPAMALLLGLQRAAAAESGPDIHDRYLDWIVGLPLLVAALAIMTILPIRLSAYFWLWRLDLVSLPIFVAAAIALTFGTRALWRLRLPIALLGVIWPAQHVLALTSGGAFLSYPINKLLSFASAMLPPAHIVGFPSGLAALMLTPAVAFVVFGLGTRQMAVRPLDLGLGAITPDLRERLSGWAAGLLGAVRPRRLAVQRAGTALAILSLGATVATLANDAQRQFQLVASPLGTPALLSAVVPNNPVPGWSIRKTDSYAWAPVYLGSGGTWDRYRYSSQASQNSAPSGLGLYGPVTLDLFTTADGSALARYSIEDSYRLHSYRLKTAQVIDLGGGVIAKSVVYQQQSTGATWAGVDWEWPVRTAAGLAYQRVVLNVRNRTDAEWRLAPPSTARLQPLRFTALQLFGGARTAAASDAASQAGDALAEFATQVAQASLGSSR</sequence>
<dbReference type="AlphaFoldDB" id="A0A934KJ44"/>
<feature type="transmembrane region" description="Helical" evidence="1">
    <location>
        <begin position="142"/>
        <end position="164"/>
    </location>
</feature>
<feature type="transmembrane region" description="Helical" evidence="1">
    <location>
        <begin position="49"/>
        <end position="68"/>
    </location>
</feature>
<comment type="caution">
    <text evidence="2">The sequence shown here is derived from an EMBL/GenBank/DDBJ whole genome shotgun (WGS) entry which is preliminary data.</text>
</comment>
<name>A0A934KJ44_9BACT</name>
<organism evidence="2 3">
    <name type="scientific">Candidatus Dormiibacter inghamiae</name>
    <dbReference type="NCBI Taxonomy" id="3127013"/>
    <lineage>
        <taxon>Bacteria</taxon>
        <taxon>Bacillati</taxon>
        <taxon>Candidatus Dormiibacterota</taxon>
        <taxon>Candidatus Dormibacteria</taxon>
        <taxon>Candidatus Dormibacterales</taxon>
        <taxon>Candidatus Dormibacteraceae</taxon>
        <taxon>Candidatus Dormiibacter</taxon>
    </lineage>
</organism>
<feature type="transmembrane region" description="Helical" evidence="1">
    <location>
        <begin position="23"/>
        <end position="43"/>
    </location>
</feature>
<reference evidence="2 3" key="1">
    <citation type="submission" date="2020-10" db="EMBL/GenBank/DDBJ databases">
        <title>Ca. Dormibacterota MAGs.</title>
        <authorList>
            <person name="Montgomery K."/>
        </authorList>
    </citation>
    <scope>NUCLEOTIDE SEQUENCE [LARGE SCALE GENOMIC DNA]</scope>
    <source>
        <strain evidence="2">SC8811_S16_3</strain>
    </source>
</reference>
<keyword evidence="1" id="KW-0812">Transmembrane</keyword>
<feature type="transmembrane region" description="Helical" evidence="1">
    <location>
        <begin position="184"/>
        <end position="207"/>
    </location>
</feature>
<feature type="transmembrane region" description="Helical" evidence="1">
    <location>
        <begin position="80"/>
        <end position="102"/>
    </location>
</feature>
<proteinExistence type="predicted"/>